<evidence type="ECO:0000313" key="5">
    <source>
        <dbReference type="Proteomes" id="UP000310334"/>
    </source>
</evidence>
<dbReference type="InterPro" id="IPR036388">
    <property type="entry name" value="WH-like_DNA-bd_sf"/>
</dbReference>
<dbReference type="AlphaFoldDB" id="A0A4S4BUA7"/>
<dbReference type="RefSeq" id="WP_136355665.1">
    <property type="nucleotide sequence ID" value="NZ_CP046266.1"/>
</dbReference>
<dbReference type="Pfam" id="PF00392">
    <property type="entry name" value="GntR"/>
    <property type="match status" value="1"/>
</dbReference>
<evidence type="ECO:0000256" key="2">
    <source>
        <dbReference type="ARBA" id="ARBA00023125"/>
    </source>
</evidence>
<evidence type="ECO:0000313" key="4">
    <source>
        <dbReference type="EMBL" id="THF78692.1"/>
    </source>
</evidence>
<dbReference type="GO" id="GO:0003700">
    <property type="term" value="F:DNA-binding transcription factor activity"/>
    <property type="evidence" value="ECO:0007669"/>
    <property type="project" value="InterPro"/>
</dbReference>
<reference evidence="4 5" key="1">
    <citation type="submission" date="2019-04" db="EMBL/GenBank/DDBJ databases">
        <title>Bacillus sediminilitoris sp. nov., isolated from a tidal flat sediment on the East China Sea.</title>
        <authorList>
            <person name="Wei Y."/>
            <person name="Mao H."/>
            <person name="Fang J."/>
        </authorList>
    </citation>
    <scope>NUCLEOTIDE SEQUENCE [LARGE SCALE GENOMIC DNA]</scope>
    <source>
        <strain evidence="4 5">DSL-17</strain>
    </source>
</reference>
<dbReference type="SUPFAM" id="SSF48008">
    <property type="entry name" value="GntR ligand-binding domain-like"/>
    <property type="match status" value="1"/>
</dbReference>
<dbReference type="SMART" id="SM00345">
    <property type="entry name" value="HTH_GNTR"/>
    <property type="match status" value="1"/>
</dbReference>
<dbReference type="PANTHER" id="PTHR43537">
    <property type="entry name" value="TRANSCRIPTIONAL REGULATOR, GNTR FAMILY"/>
    <property type="match status" value="1"/>
</dbReference>
<dbReference type="EMBL" id="SSNT01000011">
    <property type="protein sequence ID" value="THF78692.1"/>
    <property type="molecule type" value="Genomic_DNA"/>
</dbReference>
<dbReference type="GO" id="GO:0003677">
    <property type="term" value="F:DNA binding"/>
    <property type="evidence" value="ECO:0007669"/>
    <property type="project" value="UniProtKB-KW"/>
</dbReference>
<keyword evidence="2" id="KW-0238">DNA-binding</keyword>
<dbReference type="PANTHER" id="PTHR43537:SF24">
    <property type="entry name" value="GLUCONATE OPERON TRANSCRIPTIONAL REPRESSOR"/>
    <property type="match status" value="1"/>
</dbReference>
<sequence length="227" mass="26328">MQYPSSWLQGHSLGEKIACELRLQIVKGSIKPNTVLSENQIAAEFGTSRSPVREALKALSNEGLLRLERMGAVVLGLTAKDIEEIYDVRFLIETFILERLSMGHHEQLVDTLHKTIDKMEMAAKHADFIEFAYQDLYFHEIMIQEANHIRILHLWNNIRHIVLAALLVATERRFKGEIHEINTLMDNHRLIVKAFLSKDRNYIRQVIQEHFEDTRKSVNNALLPDHE</sequence>
<dbReference type="SUPFAM" id="SSF46785">
    <property type="entry name" value="Winged helix' DNA-binding domain"/>
    <property type="match status" value="1"/>
</dbReference>
<evidence type="ECO:0000256" key="1">
    <source>
        <dbReference type="ARBA" id="ARBA00023015"/>
    </source>
</evidence>
<dbReference type="PROSITE" id="PS50949">
    <property type="entry name" value="HTH_GNTR"/>
    <property type="match status" value="1"/>
</dbReference>
<comment type="caution">
    <text evidence="4">The sequence shown here is derived from an EMBL/GenBank/DDBJ whole genome shotgun (WGS) entry which is preliminary data.</text>
</comment>
<protein>
    <submittedName>
        <fullName evidence="4">GntR family transcriptional regulator</fullName>
    </submittedName>
</protein>
<evidence type="ECO:0000256" key="3">
    <source>
        <dbReference type="ARBA" id="ARBA00023163"/>
    </source>
</evidence>
<keyword evidence="5" id="KW-1185">Reference proteome</keyword>
<gene>
    <name evidence="4" type="ORF">E6W99_15530</name>
</gene>
<dbReference type="InterPro" id="IPR000524">
    <property type="entry name" value="Tscrpt_reg_HTH_GntR"/>
</dbReference>
<name>A0A4S4BUA7_9BACI</name>
<keyword evidence="1" id="KW-0805">Transcription regulation</keyword>
<organism evidence="4 5">
    <name type="scientific">Metabacillus sediminilitoris</name>
    <dbReference type="NCBI Taxonomy" id="2567941"/>
    <lineage>
        <taxon>Bacteria</taxon>
        <taxon>Bacillati</taxon>
        <taxon>Bacillota</taxon>
        <taxon>Bacilli</taxon>
        <taxon>Bacillales</taxon>
        <taxon>Bacillaceae</taxon>
        <taxon>Metabacillus</taxon>
    </lineage>
</organism>
<dbReference type="Proteomes" id="UP000310334">
    <property type="component" value="Unassembled WGS sequence"/>
</dbReference>
<accession>A0A4S4BUA7</accession>
<dbReference type="SMART" id="SM00895">
    <property type="entry name" value="FCD"/>
    <property type="match status" value="1"/>
</dbReference>
<dbReference type="CDD" id="cd07377">
    <property type="entry name" value="WHTH_GntR"/>
    <property type="match status" value="1"/>
</dbReference>
<keyword evidence="3" id="KW-0804">Transcription</keyword>
<dbReference type="OrthoDB" id="368257at2"/>
<dbReference type="InterPro" id="IPR036390">
    <property type="entry name" value="WH_DNA-bd_sf"/>
</dbReference>
<dbReference type="PRINTS" id="PR00035">
    <property type="entry name" value="HTHGNTR"/>
</dbReference>
<proteinExistence type="predicted"/>
<dbReference type="InterPro" id="IPR008920">
    <property type="entry name" value="TF_FadR/GntR_C"/>
</dbReference>
<dbReference type="Pfam" id="PF07729">
    <property type="entry name" value="FCD"/>
    <property type="match status" value="1"/>
</dbReference>
<dbReference type="InterPro" id="IPR011711">
    <property type="entry name" value="GntR_C"/>
</dbReference>
<dbReference type="Gene3D" id="1.10.10.10">
    <property type="entry name" value="Winged helix-like DNA-binding domain superfamily/Winged helix DNA-binding domain"/>
    <property type="match status" value="1"/>
</dbReference>
<dbReference type="Gene3D" id="1.20.120.530">
    <property type="entry name" value="GntR ligand-binding domain-like"/>
    <property type="match status" value="1"/>
</dbReference>